<accession>A0A1H4VAY9</accession>
<organism evidence="1 2">
    <name type="scientific">Tsukamurella tyrosinosolvens</name>
    <dbReference type="NCBI Taxonomy" id="57704"/>
    <lineage>
        <taxon>Bacteria</taxon>
        <taxon>Bacillati</taxon>
        <taxon>Actinomycetota</taxon>
        <taxon>Actinomycetes</taxon>
        <taxon>Mycobacteriales</taxon>
        <taxon>Tsukamurellaceae</taxon>
        <taxon>Tsukamurella</taxon>
    </lineage>
</organism>
<proteinExistence type="predicted"/>
<keyword evidence="2" id="KW-1185">Reference proteome</keyword>
<dbReference type="STRING" id="57704.SAMN04489793_3186"/>
<dbReference type="EMBL" id="FNSA01000003">
    <property type="protein sequence ID" value="SEC78157.1"/>
    <property type="molecule type" value="Genomic_DNA"/>
</dbReference>
<protein>
    <submittedName>
        <fullName evidence="1">Uncharacterized protein</fullName>
    </submittedName>
</protein>
<sequence>MPDISMANTVAYAQQGLVTEDGAFLVALVTRDEPGYTPTTYTFRDLDDALDCATTINTRRGFSGDQVREIVASSFRPGR</sequence>
<dbReference type="RefSeq" id="WP_068742819.1">
    <property type="nucleotide sequence ID" value="NZ_FNSA01000003.1"/>
</dbReference>
<gene>
    <name evidence="1" type="ORF">SAMN04489793_3186</name>
</gene>
<reference evidence="2" key="1">
    <citation type="submission" date="2016-10" db="EMBL/GenBank/DDBJ databases">
        <authorList>
            <person name="Varghese N."/>
            <person name="Submissions S."/>
        </authorList>
    </citation>
    <scope>NUCLEOTIDE SEQUENCE [LARGE SCALE GENOMIC DNA]</scope>
    <source>
        <strain evidence="2">DSM 44234</strain>
    </source>
</reference>
<dbReference type="Proteomes" id="UP000182241">
    <property type="component" value="Unassembled WGS sequence"/>
</dbReference>
<evidence type="ECO:0000313" key="2">
    <source>
        <dbReference type="Proteomes" id="UP000182241"/>
    </source>
</evidence>
<name>A0A1H4VAY9_TSUTY</name>
<dbReference type="AlphaFoldDB" id="A0A1H4VAY9"/>
<evidence type="ECO:0000313" key="1">
    <source>
        <dbReference type="EMBL" id="SEC78157.1"/>
    </source>
</evidence>